<protein>
    <submittedName>
        <fullName evidence="2">Uncharacterized protein</fullName>
    </submittedName>
</protein>
<organism evidence="2 3">
    <name type="scientific">Cyclotella atomus</name>
    <dbReference type="NCBI Taxonomy" id="382360"/>
    <lineage>
        <taxon>Eukaryota</taxon>
        <taxon>Sar</taxon>
        <taxon>Stramenopiles</taxon>
        <taxon>Ochrophyta</taxon>
        <taxon>Bacillariophyta</taxon>
        <taxon>Coscinodiscophyceae</taxon>
        <taxon>Thalassiosirophycidae</taxon>
        <taxon>Stephanodiscales</taxon>
        <taxon>Stephanodiscaceae</taxon>
        <taxon>Cyclotella</taxon>
    </lineage>
</organism>
<accession>A0ABD3QSE1</accession>
<keyword evidence="1" id="KW-1133">Transmembrane helix</keyword>
<feature type="transmembrane region" description="Helical" evidence="1">
    <location>
        <begin position="182"/>
        <end position="202"/>
    </location>
</feature>
<feature type="transmembrane region" description="Helical" evidence="1">
    <location>
        <begin position="350"/>
        <end position="369"/>
    </location>
</feature>
<keyword evidence="1" id="KW-0812">Transmembrane</keyword>
<evidence type="ECO:0000256" key="1">
    <source>
        <dbReference type="SAM" id="Phobius"/>
    </source>
</evidence>
<evidence type="ECO:0000313" key="3">
    <source>
        <dbReference type="Proteomes" id="UP001530400"/>
    </source>
</evidence>
<keyword evidence="3" id="KW-1185">Reference proteome</keyword>
<feature type="transmembrane region" description="Helical" evidence="1">
    <location>
        <begin position="33"/>
        <end position="54"/>
    </location>
</feature>
<reference evidence="2 3" key="1">
    <citation type="submission" date="2024-10" db="EMBL/GenBank/DDBJ databases">
        <title>Updated reference genomes for cyclostephanoid diatoms.</title>
        <authorList>
            <person name="Roberts W.R."/>
            <person name="Alverson A.J."/>
        </authorList>
    </citation>
    <scope>NUCLEOTIDE SEQUENCE [LARGE SCALE GENOMIC DNA]</scope>
    <source>
        <strain evidence="2 3">AJA010-31</strain>
    </source>
</reference>
<dbReference type="AlphaFoldDB" id="A0ABD3QSE1"/>
<feature type="transmembrane region" description="Helical" evidence="1">
    <location>
        <begin position="256"/>
        <end position="275"/>
    </location>
</feature>
<name>A0ABD3QSE1_9STRA</name>
<comment type="caution">
    <text evidence="2">The sequence shown here is derived from an EMBL/GenBank/DDBJ whole genome shotgun (WGS) entry which is preliminary data.</text>
</comment>
<sequence length="404" mass="44450">MDETQAKSEPQASEPPLVTVSSSSESAVKNYKYVTSLSWALTTVIICCVIFGVMREDGIYGDDYLWMRYQVSLILKLADKCPRFALDHILAFANNGVFTTLMTPAHYTNYIWFPLLILQALFIHGSLFTFKSSPLVGYSALASPVTDSTTERAKLYINCPIIHYPGMCAMSMLMTYSFDREYILFATVFAALGTVICSKIILTQLAVLAEADVTSGDGADEEAGREKAGSEAVASKPLSFRFLHEFVALRLPFELFAGYTVCLVFLFLNTWMHVFGLNPKALVIMANTSIIALLVIAAYILWGLKQGNGRHLYGSAISVVWYLVGVAVELQSPTQPIYNQFSDAQIMTSQILAGMASTLLSSLMAARMIKTVIKRNMFNCMGACQGKDAEDTAEDDITTGYVHA</sequence>
<proteinExistence type="predicted"/>
<feature type="transmembrane region" description="Helical" evidence="1">
    <location>
        <begin position="110"/>
        <end position="130"/>
    </location>
</feature>
<keyword evidence="1" id="KW-0472">Membrane</keyword>
<dbReference type="Proteomes" id="UP001530400">
    <property type="component" value="Unassembled WGS sequence"/>
</dbReference>
<feature type="transmembrane region" description="Helical" evidence="1">
    <location>
        <begin position="281"/>
        <end position="304"/>
    </location>
</feature>
<gene>
    <name evidence="2" type="ORF">ACHAWO_004319</name>
</gene>
<evidence type="ECO:0000313" key="2">
    <source>
        <dbReference type="EMBL" id="KAL3802904.1"/>
    </source>
</evidence>
<dbReference type="EMBL" id="JALLPJ020000083">
    <property type="protein sequence ID" value="KAL3802904.1"/>
    <property type="molecule type" value="Genomic_DNA"/>
</dbReference>